<accession>A0A1M7F9L8</accession>
<dbReference type="AlphaFoldDB" id="A0A1M7F9L8"/>
<dbReference type="Pfam" id="PF07987">
    <property type="entry name" value="DUF1775"/>
    <property type="match status" value="1"/>
</dbReference>
<proteinExistence type="predicted"/>
<feature type="signal peptide" evidence="1">
    <location>
        <begin position="1"/>
        <end position="22"/>
    </location>
</feature>
<dbReference type="OrthoDB" id="9796962at2"/>
<dbReference type="InterPro" id="IPR038507">
    <property type="entry name" value="YcnI-like_sf"/>
</dbReference>
<evidence type="ECO:0000256" key="1">
    <source>
        <dbReference type="SAM" id="SignalP"/>
    </source>
</evidence>
<protein>
    <submittedName>
        <fullName evidence="3">Uncharacterized protein YcnI</fullName>
    </submittedName>
</protein>
<dbReference type="Proteomes" id="UP000186002">
    <property type="component" value="Unassembled WGS sequence"/>
</dbReference>
<sequence>MKSFAIALAALGLSTVSAFAHATYEAKTVEQGSTAKIVLRVPHGCGSEPTLKVRIQIPEGIISVKPMPKAGWTLDVVTGDYANTYEAHGKKVTRGVKEIIWTGELPDAFYDEFTFRGQFTDKLPVDQMVYIPAVQECATGTARWVNIPADGQDPHDLEDPAPGVKVIAPEVHQHH</sequence>
<evidence type="ECO:0000259" key="2">
    <source>
        <dbReference type="Pfam" id="PF07987"/>
    </source>
</evidence>
<dbReference type="RefSeq" id="WP_073011430.1">
    <property type="nucleotide sequence ID" value="NZ_FRBW01000002.1"/>
</dbReference>
<organism evidence="3 4">
    <name type="scientific">Roseibium suaedae</name>
    <dbReference type="NCBI Taxonomy" id="735517"/>
    <lineage>
        <taxon>Bacteria</taxon>
        <taxon>Pseudomonadati</taxon>
        <taxon>Pseudomonadota</taxon>
        <taxon>Alphaproteobacteria</taxon>
        <taxon>Hyphomicrobiales</taxon>
        <taxon>Stappiaceae</taxon>
        <taxon>Roseibium</taxon>
    </lineage>
</organism>
<dbReference type="Gene3D" id="2.60.40.2230">
    <property type="entry name" value="Uncharacterised protein YcnI-like PF07987, DUF1775"/>
    <property type="match status" value="1"/>
</dbReference>
<gene>
    <name evidence="3" type="ORF">SAMN05444272_1542</name>
</gene>
<dbReference type="CDD" id="cd08545">
    <property type="entry name" value="YcnI_like"/>
    <property type="match status" value="1"/>
</dbReference>
<evidence type="ECO:0000313" key="3">
    <source>
        <dbReference type="EMBL" id="SHM00673.1"/>
    </source>
</evidence>
<keyword evidence="1" id="KW-0732">Signal</keyword>
<dbReference type="EMBL" id="FRBW01000002">
    <property type="protein sequence ID" value="SHM00673.1"/>
    <property type="molecule type" value="Genomic_DNA"/>
</dbReference>
<dbReference type="STRING" id="735517.SAMN05444272_1542"/>
<feature type="domain" description="YncI copper-binding" evidence="2">
    <location>
        <begin position="21"/>
        <end position="166"/>
    </location>
</feature>
<reference evidence="3 4" key="1">
    <citation type="submission" date="2016-11" db="EMBL/GenBank/DDBJ databases">
        <authorList>
            <person name="Jaros S."/>
            <person name="Januszkiewicz K."/>
            <person name="Wedrychowicz H."/>
        </authorList>
    </citation>
    <scope>NUCLEOTIDE SEQUENCE [LARGE SCALE GENOMIC DNA]</scope>
    <source>
        <strain evidence="3 4">DSM 22153</strain>
    </source>
</reference>
<keyword evidence="4" id="KW-1185">Reference proteome</keyword>
<evidence type="ECO:0000313" key="4">
    <source>
        <dbReference type="Proteomes" id="UP000186002"/>
    </source>
</evidence>
<dbReference type="InterPro" id="IPR012533">
    <property type="entry name" value="YcnI-copper_dom"/>
</dbReference>
<feature type="chain" id="PRO_5012952117" evidence="1">
    <location>
        <begin position="23"/>
        <end position="175"/>
    </location>
</feature>
<name>A0A1M7F9L8_9HYPH</name>